<evidence type="ECO:0000256" key="7">
    <source>
        <dbReference type="ARBA" id="ARBA00022824"/>
    </source>
</evidence>
<dbReference type="RefSeq" id="WP_171543707.1">
    <property type="nucleotide sequence ID" value="NZ_JABERG010000002.1"/>
</dbReference>
<comment type="caution">
    <text evidence="15">The sequence shown here is derived from an EMBL/GenBank/DDBJ whole genome shotgun (WGS) entry which is preliminary data.</text>
</comment>
<protein>
    <recommendedName>
        <fullName evidence="14">Peptide O-xylosyltransferase</fullName>
    </recommendedName>
</protein>
<sequence length="299" mass="34831">MAEVELLKIAFLIAAHNDIEHLRKLVPTLQNHDIFIHWDAKSGIQPQIDNVTFTSKRISVFWAGFSQVDATMELIQAALNKGEKYDKYVLLSGSCFPIKPIYELENLFRNDGNKNYLKAIKVADADFMQAQVVKNIWRDAILPLNIKRTDLVQKIERIIRFGLNKILNFTNKKSIDMEIYHGSNWWALNHESILYALKVYKDCPEVVKFFKFTFASDEKIFHTVIRNSIHVNECDEYSEFTGRGTYKMANLHIVDPSLAKWFTVKDYEQISKSDKFFVRKVRTQDGSELVEKITKELLK</sequence>
<keyword evidence="11" id="KW-0472">Membrane</keyword>
<evidence type="ECO:0000256" key="9">
    <source>
        <dbReference type="ARBA" id="ARBA00022989"/>
    </source>
</evidence>
<evidence type="ECO:0000256" key="12">
    <source>
        <dbReference type="ARBA" id="ARBA00023157"/>
    </source>
</evidence>
<dbReference type="Pfam" id="PF02485">
    <property type="entry name" value="Branch"/>
    <property type="match status" value="1"/>
</dbReference>
<reference evidence="15 16" key="1">
    <citation type="submission" date="2020-04" db="EMBL/GenBank/DDBJ databases">
        <title>Acinetobacter Taxon 24.</title>
        <authorList>
            <person name="Nemec A."/>
            <person name="Radolfova-Krizova L."/>
            <person name="Higgins P.G."/>
            <person name="Spanelova P."/>
        </authorList>
    </citation>
    <scope>NUCLEOTIDE SEQUENCE [LARGE SCALE GENOMIC DNA]</scope>
    <source>
        <strain evidence="15 16">ANC 4279</strain>
    </source>
</reference>
<name>A0ABX1V3A2_9GAMM</name>
<dbReference type="InterPro" id="IPR043538">
    <property type="entry name" value="XYLT"/>
</dbReference>
<proteinExistence type="predicted"/>
<evidence type="ECO:0000256" key="8">
    <source>
        <dbReference type="ARBA" id="ARBA00022968"/>
    </source>
</evidence>
<evidence type="ECO:0000256" key="3">
    <source>
        <dbReference type="ARBA" id="ARBA00022676"/>
    </source>
</evidence>
<evidence type="ECO:0000313" key="15">
    <source>
        <dbReference type="EMBL" id="NNH86643.1"/>
    </source>
</evidence>
<keyword evidence="3" id="KW-0328">Glycosyltransferase</keyword>
<evidence type="ECO:0000256" key="1">
    <source>
        <dbReference type="ARBA" id="ARBA00004323"/>
    </source>
</evidence>
<evidence type="ECO:0000256" key="11">
    <source>
        <dbReference type="ARBA" id="ARBA00023136"/>
    </source>
</evidence>
<keyword evidence="12" id="KW-1015">Disulfide bond</keyword>
<evidence type="ECO:0000256" key="13">
    <source>
        <dbReference type="ARBA" id="ARBA00023180"/>
    </source>
</evidence>
<evidence type="ECO:0000256" key="6">
    <source>
        <dbReference type="ARBA" id="ARBA00022723"/>
    </source>
</evidence>
<evidence type="ECO:0000313" key="16">
    <source>
        <dbReference type="Proteomes" id="UP000546536"/>
    </source>
</evidence>
<organism evidence="15 16">
    <name type="scientific">Acinetobacter terrae</name>
    <dbReference type="NCBI Taxonomy" id="2731247"/>
    <lineage>
        <taxon>Bacteria</taxon>
        <taxon>Pseudomonadati</taxon>
        <taxon>Pseudomonadota</taxon>
        <taxon>Gammaproteobacteria</taxon>
        <taxon>Moraxellales</taxon>
        <taxon>Moraxellaceae</taxon>
        <taxon>Acinetobacter</taxon>
        <taxon>Acinetobacter Taxon 24</taxon>
    </lineage>
</organism>
<dbReference type="EMBL" id="JABERG010000002">
    <property type="protein sequence ID" value="NNH86643.1"/>
    <property type="molecule type" value="Genomic_DNA"/>
</dbReference>
<dbReference type="InterPro" id="IPR003406">
    <property type="entry name" value="Glyco_trans_14"/>
</dbReference>
<evidence type="ECO:0000256" key="14">
    <source>
        <dbReference type="ARBA" id="ARBA00042865"/>
    </source>
</evidence>
<keyword evidence="9" id="KW-1133">Transmembrane helix</keyword>
<keyword evidence="6" id="KW-0479">Metal-binding</keyword>
<keyword evidence="7" id="KW-0256">Endoplasmic reticulum</keyword>
<keyword evidence="4" id="KW-0808">Transferase</keyword>
<keyword evidence="8" id="KW-0735">Signal-anchor</keyword>
<evidence type="ECO:0000256" key="2">
    <source>
        <dbReference type="ARBA" id="ARBA00004648"/>
    </source>
</evidence>
<evidence type="ECO:0000256" key="5">
    <source>
        <dbReference type="ARBA" id="ARBA00022692"/>
    </source>
</evidence>
<accession>A0ABX1V3A2</accession>
<gene>
    <name evidence="15" type="ORF">HLH13_02725</name>
</gene>
<dbReference type="PANTHER" id="PTHR46025">
    <property type="entry name" value="XYLOSYLTRANSFERASE OXT"/>
    <property type="match status" value="1"/>
</dbReference>
<comment type="subcellular location">
    <subcellularLocation>
        <location evidence="2">Endoplasmic reticulum membrane</location>
        <topology evidence="2">Single-pass type II membrane protein</topology>
    </subcellularLocation>
    <subcellularLocation>
        <location evidence="1">Golgi apparatus membrane</location>
        <topology evidence="1">Single-pass type II membrane protein</topology>
    </subcellularLocation>
</comment>
<keyword evidence="10" id="KW-0333">Golgi apparatus</keyword>
<keyword evidence="16" id="KW-1185">Reference proteome</keyword>
<keyword evidence="13" id="KW-0325">Glycoprotein</keyword>
<evidence type="ECO:0000256" key="10">
    <source>
        <dbReference type="ARBA" id="ARBA00023034"/>
    </source>
</evidence>
<keyword evidence="5" id="KW-0812">Transmembrane</keyword>
<dbReference type="Proteomes" id="UP000546536">
    <property type="component" value="Unassembled WGS sequence"/>
</dbReference>
<dbReference type="PANTHER" id="PTHR46025:SF3">
    <property type="entry name" value="XYLOSYLTRANSFERASE OXT"/>
    <property type="match status" value="1"/>
</dbReference>
<evidence type="ECO:0000256" key="4">
    <source>
        <dbReference type="ARBA" id="ARBA00022679"/>
    </source>
</evidence>